<protein>
    <submittedName>
        <fullName evidence="2">Uncharacterized protein</fullName>
    </submittedName>
</protein>
<name>A0ABQ9WDC3_SAGOE</name>
<feature type="non-terminal residue" evidence="2">
    <location>
        <position position="1"/>
    </location>
</feature>
<proteinExistence type="predicted"/>
<gene>
    <name evidence="2" type="ORF">P7K49_001039</name>
</gene>
<feature type="region of interest" description="Disordered" evidence="1">
    <location>
        <begin position="39"/>
        <end position="61"/>
    </location>
</feature>
<sequence>WVNHGLMEKGSTRASDNGNVVASSWCNTWFLEQGMSGTWHEDGTSRDGAGGFGHNQCDVDR</sequence>
<evidence type="ECO:0000256" key="1">
    <source>
        <dbReference type="SAM" id="MobiDB-lite"/>
    </source>
</evidence>
<dbReference type="EMBL" id="JASSZA010000001">
    <property type="protein sequence ID" value="KAK2119653.1"/>
    <property type="molecule type" value="Genomic_DNA"/>
</dbReference>
<keyword evidence="3" id="KW-1185">Reference proteome</keyword>
<comment type="caution">
    <text evidence="2">The sequence shown here is derived from an EMBL/GenBank/DDBJ whole genome shotgun (WGS) entry which is preliminary data.</text>
</comment>
<evidence type="ECO:0000313" key="2">
    <source>
        <dbReference type="EMBL" id="KAK2119653.1"/>
    </source>
</evidence>
<organism evidence="2 3">
    <name type="scientific">Saguinus oedipus</name>
    <name type="common">Cotton-top tamarin</name>
    <name type="synonym">Oedipomidas oedipus</name>
    <dbReference type="NCBI Taxonomy" id="9490"/>
    <lineage>
        <taxon>Eukaryota</taxon>
        <taxon>Metazoa</taxon>
        <taxon>Chordata</taxon>
        <taxon>Craniata</taxon>
        <taxon>Vertebrata</taxon>
        <taxon>Euteleostomi</taxon>
        <taxon>Mammalia</taxon>
        <taxon>Eutheria</taxon>
        <taxon>Euarchontoglires</taxon>
        <taxon>Primates</taxon>
        <taxon>Haplorrhini</taxon>
        <taxon>Platyrrhini</taxon>
        <taxon>Cebidae</taxon>
        <taxon>Callitrichinae</taxon>
        <taxon>Saguinus</taxon>
    </lineage>
</organism>
<accession>A0ABQ9WDC3</accession>
<reference evidence="2 3" key="1">
    <citation type="submission" date="2023-05" db="EMBL/GenBank/DDBJ databases">
        <title>B98-5 Cell Line De Novo Hybrid Assembly: An Optical Mapping Approach.</title>
        <authorList>
            <person name="Kananen K."/>
            <person name="Auerbach J.A."/>
            <person name="Kautto E."/>
            <person name="Blachly J.S."/>
        </authorList>
    </citation>
    <scope>NUCLEOTIDE SEQUENCE [LARGE SCALE GENOMIC DNA]</scope>
    <source>
        <strain evidence="2">B95-8</strain>
        <tissue evidence="2">Cell line</tissue>
    </source>
</reference>
<dbReference type="Proteomes" id="UP001266305">
    <property type="component" value="Unassembled WGS sequence"/>
</dbReference>
<evidence type="ECO:0000313" key="3">
    <source>
        <dbReference type="Proteomes" id="UP001266305"/>
    </source>
</evidence>